<evidence type="ECO:0000256" key="5">
    <source>
        <dbReference type="ARBA" id="ARBA00012402"/>
    </source>
</evidence>
<evidence type="ECO:0000256" key="3">
    <source>
        <dbReference type="ARBA" id="ARBA00004744"/>
    </source>
</evidence>
<dbReference type="NCBIfam" id="TIGR00562">
    <property type="entry name" value="proto_IX_ox"/>
    <property type="match status" value="1"/>
</dbReference>
<proteinExistence type="inferred from homology"/>
<keyword evidence="11" id="KW-0963">Cytoplasm</keyword>
<evidence type="ECO:0000259" key="12">
    <source>
        <dbReference type="Pfam" id="PF01593"/>
    </source>
</evidence>
<evidence type="ECO:0000313" key="14">
    <source>
        <dbReference type="Proteomes" id="UP000182589"/>
    </source>
</evidence>
<dbReference type="Gene3D" id="3.50.50.60">
    <property type="entry name" value="FAD/NAD(P)-binding domain"/>
    <property type="match status" value="1"/>
</dbReference>
<evidence type="ECO:0000256" key="4">
    <source>
        <dbReference type="ARBA" id="ARBA00008310"/>
    </source>
</evidence>
<evidence type="ECO:0000256" key="2">
    <source>
        <dbReference type="ARBA" id="ARBA00001974"/>
    </source>
</evidence>
<dbReference type="AlphaFoldDB" id="A0A1H2Q1F6"/>
<dbReference type="Pfam" id="PF01593">
    <property type="entry name" value="Amino_oxidase"/>
    <property type="match status" value="1"/>
</dbReference>
<evidence type="ECO:0000256" key="9">
    <source>
        <dbReference type="ARBA" id="ARBA00023002"/>
    </source>
</evidence>
<dbReference type="GO" id="GO:0005737">
    <property type="term" value="C:cytoplasm"/>
    <property type="evidence" value="ECO:0007669"/>
    <property type="project" value="UniProtKB-SubCell"/>
</dbReference>
<dbReference type="SUPFAM" id="SSF54373">
    <property type="entry name" value="FAD-linked reductases, C-terminal domain"/>
    <property type="match status" value="1"/>
</dbReference>
<dbReference type="Gene3D" id="1.10.3110.10">
    <property type="entry name" value="protoporphyrinogen ix oxidase, domain 3"/>
    <property type="match status" value="1"/>
</dbReference>
<comment type="similarity">
    <text evidence="4 11">Belongs to the protoporphyrinogen/coproporphyrinogen oxidase family. Coproporphyrinogen III oxidase subfamily.</text>
</comment>
<reference evidence="14" key="1">
    <citation type="submission" date="2016-10" db="EMBL/GenBank/DDBJ databases">
        <authorList>
            <person name="Varghese N."/>
        </authorList>
    </citation>
    <scope>NUCLEOTIDE SEQUENCE [LARGE SCALE GENOMIC DNA]</scope>
    <source>
        <strain evidence="14">DSM 12489</strain>
    </source>
</reference>
<feature type="domain" description="Amine oxidase" evidence="12">
    <location>
        <begin position="10"/>
        <end position="467"/>
    </location>
</feature>
<protein>
    <recommendedName>
        <fullName evidence="6 11">Coproporphyrinogen III oxidase</fullName>
        <ecNumber evidence="5 11">1.3.3.15</ecNumber>
    </recommendedName>
</protein>
<dbReference type="Gene3D" id="3.90.660.20">
    <property type="entry name" value="Protoporphyrinogen oxidase, mitochondrial, domain 2"/>
    <property type="match status" value="1"/>
</dbReference>
<dbReference type="Proteomes" id="UP000182589">
    <property type="component" value="Unassembled WGS sequence"/>
</dbReference>
<evidence type="ECO:0000256" key="7">
    <source>
        <dbReference type="ARBA" id="ARBA00022630"/>
    </source>
</evidence>
<dbReference type="EC" id="1.3.3.15" evidence="5 11"/>
<organism evidence="13 14">
    <name type="scientific">Alicyclobacillus hesperidum</name>
    <dbReference type="NCBI Taxonomy" id="89784"/>
    <lineage>
        <taxon>Bacteria</taxon>
        <taxon>Bacillati</taxon>
        <taxon>Bacillota</taxon>
        <taxon>Bacilli</taxon>
        <taxon>Bacillales</taxon>
        <taxon>Alicyclobacillaceae</taxon>
        <taxon>Alicyclobacillus</taxon>
    </lineage>
</organism>
<dbReference type="EMBL" id="FNOJ01000001">
    <property type="protein sequence ID" value="SDW00963.1"/>
    <property type="molecule type" value="Genomic_DNA"/>
</dbReference>
<comment type="catalytic activity">
    <reaction evidence="1">
        <text>coproporphyrinogen III + 3 O2 = coproporphyrin III + 3 H2O2</text>
        <dbReference type="Rhea" id="RHEA:43436"/>
        <dbReference type="ChEBI" id="CHEBI:15379"/>
        <dbReference type="ChEBI" id="CHEBI:16240"/>
        <dbReference type="ChEBI" id="CHEBI:57309"/>
        <dbReference type="ChEBI" id="CHEBI:131725"/>
        <dbReference type="EC" id="1.3.3.15"/>
    </reaction>
    <physiologicalReaction direction="left-to-right" evidence="1">
        <dbReference type="Rhea" id="RHEA:43437"/>
    </physiologicalReaction>
</comment>
<keyword evidence="8 11" id="KW-0274">FAD</keyword>
<evidence type="ECO:0000256" key="6">
    <source>
        <dbReference type="ARBA" id="ARBA00019046"/>
    </source>
</evidence>
<evidence type="ECO:0000313" key="13">
    <source>
        <dbReference type="EMBL" id="SDW00963.1"/>
    </source>
</evidence>
<accession>A0A1H2Q1F6</accession>
<evidence type="ECO:0000256" key="8">
    <source>
        <dbReference type="ARBA" id="ARBA00022827"/>
    </source>
</evidence>
<comment type="cofactor">
    <cofactor evidence="2 11">
        <name>FAD</name>
        <dbReference type="ChEBI" id="CHEBI:57692"/>
    </cofactor>
</comment>
<comment type="pathway">
    <text evidence="3 11">Porphyrin-containing compound metabolism; protoheme biosynthesis.</text>
</comment>
<dbReference type="InterPro" id="IPR004572">
    <property type="entry name" value="Protoporphyrinogen_oxidase"/>
</dbReference>
<sequence length="474" mass="51707">MKVAVIGGGITGLTAARHLIEKSRSEDVPCDIVLYEKDSRLGGKIRTYREQGLVVEGGPDSMLARKPAGVQLLRDLGMETDIVYMNPEASQTFIVRNGKLHPMPQGTFVGIPAEVEKFLTSSLLSGTGKLRALADVWLPASPIQQDVSLGAFLRSRLGDEWVDYLGEPLLAGIYAGRIDQLSLFATWRQLYDLAVQSRSLIIGAMASRKRQQTNRSGLSGRSAFVTVRTGLESVIERLRDDIAQAVSIRLGTQVVAMRRTENGYEVRSTGDNGSSASETFDGVVLTTPVAAAKPLLRQLDIVSDEFDVPYASTATIILAYRKQDVAVDLSHASGFLVPRSEGMAMTASTWMSSKWPHTTPSNMVVLRCYVGRAGQEEYLQLDDEAMVKQVSREVESIVGIQAEPVWHKVTRWSHAMPNYLVGHGDHLQRLHAAIQSQAPALAVAGAGYEGLGLPDCIVQGQRAADEVFTALFRR</sequence>
<comment type="function">
    <text evidence="11">Involved in coproporphyrin-dependent heme b biosynthesis. Catalyzes the oxidation of coproporphyrinogen III to coproporphyrin III.</text>
</comment>
<keyword evidence="7 11" id="KW-0285">Flavoprotein</keyword>
<dbReference type="GO" id="GO:0004729">
    <property type="term" value="F:oxygen-dependent protoporphyrinogen oxidase activity"/>
    <property type="evidence" value="ECO:0007669"/>
    <property type="project" value="UniProtKB-UniRule"/>
</dbReference>
<evidence type="ECO:0000256" key="10">
    <source>
        <dbReference type="ARBA" id="ARBA00023133"/>
    </source>
</evidence>
<dbReference type="InterPro" id="IPR036188">
    <property type="entry name" value="FAD/NAD-bd_sf"/>
</dbReference>
<dbReference type="SUPFAM" id="SSF51905">
    <property type="entry name" value="FAD/NAD(P)-binding domain"/>
    <property type="match status" value="1"/>
</dbReference>
<dbReference type="PANTHER" id="PTHR42923:SF3">
    <property type="entry name" value="PROTOPORPHYRINOGEN OXIDASE"/>
    <property type="match status" value="1"/>
</dbReference>
<keyword evidence="14" id="KW-1185">Reference proteome</keyword>
<dbReference type="RefSeq" id="WP_074691143.1">
    <property type="nucleotide sequence ID" value="NZ_FNOJ01000001.1"/>
</dbReference>
<dbReference type="GO" id="GO:0006783">
    <property type="term" value="P:heme biosynthetic process"/>
    <property type="evidence" value="ECO:0007669"/>
    <property type="project" value="UniProtKB-UniRule"/>
</dbReference>
<dbReference type="STRING" id="89784.SAMN04489725_10130"/>
<gene>
    <name evidence="13" type="ORF">SAMN04489725_10130</name>
</gene>
<keyword evidence="9 11" id="KW-0560">Oxidoreductase</keyword>
<evidence type="ECO:0000256" key="1">
    <source>
        <dbReference type="ARBA" id="ARBA00001755"/>
    </source>
</evidence>
<keyword evidence="10 11" id="KW-0350">Heme biosynthesis</keyword>
<evidence type="ECO:0000256" key="11">
    <source>
        <dbReference type="RuleBase" id="RU364052"/>
    </source>
</evidence>
<dbReference type="PANTHER" id="PTHR42923">
    <property type="entry name" value="PROTOPORPHYRINOGEN OXIDASE"/>
    <property type="match status" value="1"/>
</dbReference>
<dbReference type="InterPro" id="IPR002937">
    <property type="entry name" value="Amino_oxidase"/>
</dbReference>
<dbReference type="UniPathway" id="UPA00252"/>
<dbReference type="InterPro" id="IPR050464">
    <property type="entry name" value="Zeta_carotene_desat/Oxidored"/>
</dbReference>
<comment type="subcellular location">
    <subcellularLocation>
        <location evidence="11">Cytoplasm</location>
    </subcellularLocation>
</comment>
<name>A0A1H2Q1F6_9BACL</name>